<keyword evidence="4 6" id="KW-0732">Signal</keyword>
<dbReference type="InterPro" id="IPR014718">
    <property type="entry name" value="GH-type_carb-bd"/>
</dbReference>
<dbReference type="InterPro" id="IPR013783">
    <property type="entry name" value="Ig-like_fold"/>
</dbReference>
<dbReference type="InterPro" id="IPR014438">
    <property type="entry name" value="Glucan_biosyn_MdoG/MdoD"/>
</dbReference>
<dbReference type="RefSeq" id="WP_228850005.1">
    <property type="nucleotide sequence ID" value="NZ_JADCKQ010000017.1"/>
</dbReference>
<dbReference type="Proteomes" id="UP000640583">
    <property type="component" value="Unassembled WGS sequence"/>
</dbReference>
<proteinExistence type="inferred from homology"/>
<sequence>MQRRSFLAALATFAALPRAGFAETDATPFSVDALYDMARDLAQAAYEPMPEVPQAWKDLTYDDYRKMWFRGADAIWRGTDSPFQIELFHPGLYFPRPVKVSLVEDGQAQELKFDFSLFDKSDDLPDLPIDDTLGYSGFRLTTEFRRPGNFEEFFVMQGASYFRAIARGQNYGQSARGLAIGTASDQGEEFPDFTHFWIERAPAGRQEITIHALLNSPSVAGIYSFDILPGSPTIMDMRAQIYPRAELTRFGLGPLTSMFLFDETNRSMFDDFRPAVHDTDGLLMRNGNGETLWRPLANPKSLQVSSFVDSDPKGFGLMQRARDLADFADLEAHYHIRPGLWVEPGEDWGEGAVTLVEIPADREIYDNIVAYWQPREALTPGSMHRFTYRLSWGEDPTLQNPVARVLNTRMGERFGGGRIVTIDFEDSADLPEDLSALTLHVSTSAGETTPAIIQRNPQTGGVRMAFTFHAGEATSAELRAQIILDGRSISEVWLYRWTA</sequence>
<organism evidence="8 9">
    <name type="scientific">Halocynthiibacter styelae</name>
    <dbReference type="NCBI Taxonomy" id="2761955"/>
    <lineage>
        <taxon>Bacteria</taxon>
        <taxon>Pseudomonadati</taxon>
        <taxon>Pseudomonadota</taxon>
        <taxon>Alphaproteobacteria</taxon>
        <taxon>Rhodobacterales</taxon>
        <taxon>Paracoccaceae</taxon>
        <taxon>Halocynthiibacter</taxon>
    </lineage>
</organism>
<dbReference type="SUPFAM" id="SSF81296">
    <property type="entry name" value="E set domains"/>
    <property type="match status" value="1"/>
</dbReference>
<dbReference type="FunFam" id="2.70.98.10:FF:000001">
    <property type="entry name" value="Glucans biosynthesis protein G"/>
    <property type="match status" value="1"/>
</dbReference>
<evidence type="ECO:0000256" key="2">
    <source>
        <dbReference type="ARBA" id="ARBA00005001"/>
    </source>
</evidence>
<dbReference type="InterPro" id="IPR007444">
    <property type="entry name" value="Glucan_biosyn_MdoG_C"/>
</dbReference>
<evidence type="ECO:0000256" key="1">
    <source>
        <dbReference type="ARBA" id="ARBA00004418"/>
    </source>
</evidence>
<dbReference type="InterPro" id="IPR011013">
    <property type="entry name" value="Gal_mutarotase_sf_dom"/>
</dbReference>
<dbReference type="Pfam" id="PF04349">
    <property type="entry name" value="MdoG"/>
    <property type="match status" value="1"/>
</dbReference>
<dbReference type="GO" id="GO:0051274">
    <property type="term" value="P:beta-glucan biosynthetic process"/>
    <property type="evidence" value="ECO:0007669"/>
    <property type="project" value="TreeGrafter"/>
</dbReference>
<dbReference type="AlphaFoldDB" id="A0A8J7IEV4"/>
<evidence type="ECO:0000256" key="5">
    <source>
        <dbReference type="ARBA" id="ARBA00022764"/>
    </source>
</evidence>
<dbReference type="SUPFAM" id="SSF74650">
    <property type="entry name" value="Galactose mutarotase-like"/>
    <property type="match status" value="1"/>
</dbReference>
<keyword evidence="9" id="KW-1185">Reference proteome</keyword>
<comment type="pathway">
    <text evidence="2">Glycan metabolism; osmoregulated periplasmic glucan (OPG) biosynthesis.</text>
</comment>
<comment type="similarity">
    <text evidence="3">Belongs to the OpgD/OpgG family.</text>
</comment>
<feature type="chain" id="PRO_5035216519" evidence="6">
    <location>
        <begin position="23"/>
        <end position="499"/>
    </location>
</feature>
<comment type="subcellular location">
    <subcellularLocation>
        <location evidence="1">Periplasm</location>
    </subcellularLocation>
</comment>
<evidence type="ECO:0000259" key="7">
    <source>
        <dbReference type="Pfam" id="PF04349"/>
    </source>
</evidence>
<dbReference type="PANTHER" id="PTHR30504:SF2">
    <property type="entry name" value="GLUCANS BIOSYNTHESIS PROTEIN G"/>
    <property type="match status" value="1"/>
</dbReference>
<dbReference type="GO" id="GO:0030288">
    <property type="term" value="C:outer membrane-bounded periplasmic space"/>
    <property type="evidence" value="ECO:0007669"/>
    <property type="project" value="TreeGrafter"/>
</dbReference>
<evidence type="ECO:0000313" key="8">
    <source>
        <dbReference type="EMBL" id="MBI1495299.1"/>
    </source>
</evidence>
<dbReference type="PANTHER" id="PTHR30504">
    <property type="entry name" value="GLUCANS BIOSYNTHESIS PROTEIN"/>
    <property type="match status" value="1"/>
</dbReference>
<feature type="domain" description="Glucan biosynthesis periplasmic MdoG C-terminal" evidence="7">
    <location>
        <begin position="29"/>
        <end position="497"/>
    </location>
</feature>
<dbReference type="GO" id="GO:0003824">
    <property type="term" value="F:catalytic activity"/>
    <property type="evidence" value="ECO:0007669"/>
    <property type="project" value="InterPro"/>
</dbReference>
<dbReference type="EMBL" id="JADCKQ010000017">
    <property type="protein sequence ID" value="MBI1495299.1"/>
    <property type="molecule type" value="Genomic_DNA"/>
</dbReference>
<evidence type="ECO:0000256" key="4">
    <source>
        <dbReference type="ARBA" id="ARBA00022729"/>
    </source>
</evidence>
<comment type="caution">
    <text evidence="8">The sequence shown here is derived from an EMBL/GenBank/DDBJ whole genome shotgun (WGS) entry which is preliminary data.</text>
</comment>
<dbReference type="Gene3D" id="2.60.40.10">
    <property type="entry name" value="Immunoglobulins"/>
    <property type="match status" value="1"/>
</dbReference>
<feature type="signal peptide" evidence="6">
    <location>
        <begin position="1"/>
        <end position="22"/>
    </location>
</feature>
<dbReference type="PIRSF" id="PIRSF006281">
    <property type="entry name" value="MdoG"/>
    <property type="match status" value="1"/>
</dbReference>
<reference evidence="8" key="1">
    <citation type="submission" date="2020-10" db="EMBL/GenBank/DDBJ databases">
        <title>Paenihalocynthiibacter styelae gen. nov., sp. nov., isolated from stalked sea squirt Styela clava.</title>
        <authorList>
            <person name="Kim Y.-O."/>
            <person name="Yoon J.-H."/>
        </authorList>
    </citation>
    <scope>NUCLEOTIDE SEQUENCE</scope>
    <source>
        <strain evidence="8">MYP1-1</strain>
    </source>
</reference>
<gene>
    <name evidence="8" type="ORF">H1D41_16780</name>
</gene>
<name>A0A8J7IEV4_9RHOB</name>
<protein>
    <submittedName>
        <fullName evidence="8">Glucan biosynthesis protein G</fullName>
    </submittedName>
</protein>
<evidence type="ECO:0000256" key="6">
    <source>
        <dbReference type="SAM" id="SignalP"/>
    </source>
</evidence>
<dbReference type="GO" id="GO:0030246">
    <property type="term" value="F:carbohydrate binding"/>
    <property type="evidence" value="ECO:0007669"/>
    <property type="project" value="InterPro"/>
</dbReference>
<accession>A0A8J7IEV4</accession>
<evidence type="ECO:0000313" key="9">
    <source>
        <dbReference type="Proteomes" id="UP000640583"/>
    </source>
</evidence>
<dbReference type="UniPathway" id="UPA00637"/>
<dbReference type="Gene3D" id="2.70.98.10">
    <property type="match status" value="1"/>
</dbReference>
<dbReference type="InterPro" id="IPR014756">
    <property type="entry name" value="Ig_E-set"/>
</dbReference>
<evidence type="ECO:0000256" key="3">
    <source>
        <dbReference type="ARBA" id="ARBA00009284"/>
    </source>
</evidence>
<keyword evidence="5" id="KW-0574">Periplasm</keyword>